<dbReference type="Pfam" id="PF20147">
    <property type="entry name" value="Crinkler"/>
    <property type="match status" value="1"/>
</dbReference>
<keyword evidence="4" id="KW-1133">Transmembrane helix</keyword>
<protein>
    <recommendedName>
        <fullName evidence="5">Crinkler effector protein N-terminal domain-containing protein</fullName>
    </recommendedName>
</protein>
<dbReference type="AlphaFoldDB" id="A0A6A4FQ38"/>
<feature type="transmembrane region" description="Helical" evidence="4">
    <location>
        <begin position="178"/>
        <end position="202"/>
    </location>
</feature>
<name>A0A6A4FQ38_9STRA</name>
<evidence type="ECO:0000256" key="2">
    <source>
        <dbReference type="ARBA" id="ARBA00004613"/>
    </source>
</evidence>
<dbReference type="GO" id="GO:0043657">
    <property type="term" value="C:host cell"/>
    <property type="evidence" value="ECO:0007669"/>
    <property type="project" value="UniProtKB-SubCell"/>
</dbReference>
<evidence type="ECO:0000259" key="5">
    <source>
        <dbReference type="Pfam" id="PF20147"/>
    </source>
</evidence>
<comment type="caution">
    <text evidence="6">The sequence shown here is derived from an EMBL/GenBank/DDBJ whole genome shotgun (WGS) entry which is preliminary data.</text>
</comment>
<keyword evidence="3" id="KW-0964">Secreted</keyword>
<keyword evidence="7" id="KW-1185">Reference proteome</keyword>
<dbReference type="InterPro" id="IPR045379">
    <property type="entry name" value="Crinkler_N"/>
</dbReference>
<dbReference type="EMBL" id="QXFT01000282">
    <property type="protein sequence ID" value="KAE9348548.1"/>
    <property type="molecule type" value="Genomic_DNA"/>
</dbReference>
<dbReference type="GO" id="GO:0005576">
    <property type="term" value="C:extracellular region"/>
    <property type="evidence" value="ECO:0007669"/>
    <property type="project" value="UniProtKB-SubCell"/>
</dbReference>
<keyword evidence="4" id="KW-0472">Membrane</keyword>
<evidence type="ECO:0000256" key="1">
    <source>
        <dbReference type="ARBA" id="ARBA00004340"/>
    </source>
</evidence>
<dbReference type="Proteomes" id="UP000434957">
    <property type="component" value="Unassembled WGS sequence"/>
</dbReference>
<feature type="domain" description="Crinkler effector protein N-terminal" evidence="5">
    <location>
        <begin position="12"/>
        <end position="109"/>
    </location>
</feature>
<evidence type="ECO:0000256" key="3">
    <source>
        <dbReference type="ARBA" id="ARBA00022525"/>
    </source>
</evidence>
<organism evidence="6 7">
    <name type="scientific">Phytophthora rubi</name>
    <dbReference type="NCBI Taxonomy" id="129364"/>
    <lineage>
        <taxon>Eukaryota</taxon>
        <taxon>Sar</taxon>
        <taxon>Stramenopiles</taxon>
        <taxon>Oomycota</taxon>
        <taxon>Peronosporomycetes</taxon>
        <taxon>Peronosporales</taxon>
        <taxon>Peronosporaceae</taxon>
        <taxon>Phytophthora</taxon>
    </lineage>
</organism>
<comment type="subcellular location">
    <subcellularLocation>
        <location evidence="1">Host cell</location>
    </subcellularLocation>
    <subcellularLocation>
        <location evidence="2">Secreted</location>
    </subcellularLocation>
</comment>
<keyword evidence="4" id="KW-0812">Transmembrane</keyword>
<sequence length="211" mass="22985">MAKTIRCRLQNGSIVIVDIGEDMTVAHLQQRIKNRAKIALAAYDAHQLTLHLARVNNQWLNTTSGDDVFRQQVQDANTVMDPDDQVGDLTFRFPTLSTLERGKVHVLVQLPDDAATTQPNPPATQDERANLIERTPVIGNASKLAALVLSCAWFHFGLAIGFQVVVTFAPDKEESVGGVVLAASVYMGAFVLNILIATAAYFGARLAETED</sequence>
<proteinExistence type="predicted"/>
<gene>
    <name evidence="6" type="ORF">PR003_g6352</name>
</gene>
<reference evidence="6 7" key="1">
    <citation type="submission" date="2018-08" db="EMBL/GenBank/DDBJ databases">
        <title>Genomic investigation of the strawberry pathogen Phytophthora fragariae indicates pathogenicity is determined by transcriptional variation in three key races.</title>
        <authorList>
            <person name="Adams T.M."/>
            <person name="Armitage A.D."/>
            <person name="Sobczyk M.K."/>
            <person name="Bates H.J."/>
            <person name="Dunwell J.M."/>
            <person name="Nellist C.F."/>
            <person name="Harrison R.J."/>
        </authorList>
    </citation>
    <scope>NUCLEOTIDE SEQUENCE [LARGE SCALE GENOMIC DNA]</scope>
    <source>
        <strain evidence="6 7">SCRP333</strain>
    </source>
</reference>
<accession>A0A6A4FQ38</accession>
<evidence type="ECO:0000313" key="7">
    <source>
        <dbReference type="Proteomes" id="UP000434957"/>
    </source>
</evidence>
<evidence type="ECO:0000256" key="4">
    <source>
        <dbReference type="SAM" id="Phobius"/>
    </source>
</evidence>
<feature type="transmembrane region" description="Helical" evidence="4">
    <location>
        <begin position="144"/>
        <end position="166"/>
    </location>
</feature>
<evidence type="ECO:0000313" key="6">
    <source>
        <dbReference type="EMBL" id="KAE9348548.1"/>
    </source>
</evidence>